<dbReference type="Pfam" id="PF06013">
    <property type="entry name" value="WXG100"/>
    <property type="match status" value="1"/>
</dbReference>
<dbReference type="InterPro" id="IPR036689">
    <property type="entry name" value="ESAT-6-like_sf"/>
</dbReference>
<evidence type="ECO:0000313" key="2">
    <source>
        <dbReference type="EMBL" id="TQJ13524.1"/>
    </source>
</evidence>
<dbReference type="Gene3D" id="1.10.287.1060">
    <property type="entry name" value="ESAT-6-like"/>
    <property type="match status" value="1"/>
</dbReference>
<gene>
    <name evidence="2" type="ORF">FB459_0947</name>
</gene>
<evidence type="ECO:0000313" key="3">
    <source>
        <dbReference type="Proteomes" id="UP000320806"/>
    </source>
</evidence>
<dbReference type="NCBIfam" id="TIGR03930">
    <property type="entry name" value="WXG100_ESAT6"/>
    <property type="match status" value="1"/>
</dbReference>
<dbReference type="InterPro" id="IPR010310">
    <property type="entry name" value="T7SS_ESAT-6-like"/>
</dbReference>
<accession>A0A542EDY4</accession>
<dbReference type="EMBL" id="VFMO01000001">
    <property type="protein sequence ID" value="TQJ13524.1"/>
    <property type="molecule type" value="Genomic_DNA"/>
</dbReference>
<organism evidence="2 3">
    <name type="scientific">Yimella lutea</name>
    <dbReference type="NCBI Taxonomy" id="587872"/>
    <lineage>
        <taxon>Bacteria</taxon>
        <taxon>Bacillati</taxon>
        <taxon>Actinomycetota</taxon>
        <taxon>Actinomycetes</taxon>
        <taxon>Micrococcales</taxon>
        <taxon>Dermacoccaceae</taxon>
        <taxon>Yimella</taxon>
    </lineage>
</organism>
<dbReference type="OrthoDB" id="4231069at2"/>
<comment type="caution">
    <text evidence="2">The sequence shown here is derived from an EMBL/GenBank/DDBJ whole genome shotgun (WGS) entry which is preliminary data.</text>
</comment>
<protein>
    <recommendedName>
        <fullName evidence="1">ESAT-6-like protein</fullName>
    </recommendedName>
</protein>
<reference evidence="2 3" key="1">
    <citation type="submission" date="2019-06" db="EMBL/GenBank/DDBJ databases">
        <title>Sequencing the genomes of 1000 actinobacteria strains.</title>
        <authorList>
            <person name="Klenk H.-P."/>
        </authorList>
    </citation>
    <scope>NUCLEOTIDE SEQUENCE [LARGE SCALE GENOMIC DNA]</scope>
    <source>
        <strain evidence="2 3">DSM 19828</strain>
    </source>
</reference>
<dbReference type="AlphaFoldDB" id="A0A542EDY4"/>
<dbReference type="Proteomes" id="UP000320806">
    <property type="component" value="Unassembled WGS sequence"/>
</dbReference>
<keyword evidence="3" id="KW-1185">Reference proteome</keyword>
<proteinExistence type="inferred from homology"/>
<comment type="similarity">
    <text evidence="1">Belongs to the WXG100 family.</text>
</comment>
<evidence type="ECO:0000256" key="1">
    <source>
        <dbReference type="RuleBase" id="RU362001"/>
    </source>
</evidence>
<dbReference type="RefSeq" id="WP_129625286.1">
    <property type="nucleotide sequence ID" value="NZ_BAABCI010000030.1"/>
</dbReference>
<sequence length="99" mass="10711">MHPSKYAVDSDLVAQHGLDVGTIAGQIQTAMNLMDRKLTALQGTWTGSAATQYAVLHGEWQRAQIKMKDSLADIGRTLGTASRAYSTTESDVKAAFMPR</sequence>
<dbReference type="SUPFAM" id="SSF140453">
    <property type="entry name" value="EsxAB dimer-like"/>
    <property type="match status" value="1"/>
</dbReference>
<name>A0A542EDY4_9MICO</name>